<name>A0A8H9G5X8_9MICO</name>
<comment type="caution">
    <text evidence="2">The sequence shown here is derived from an EMBL/GenBank/DDBJ whole genome shotgun (WGS) entry which is preliminary data.</text>
</comment>
<dbReference type="Gene3D" id="3.90.550.10">
    <property type="entry name" value="Spore Coat Polysaccharide Biosynthesis Protein SpsA, Chain A"/>
    <property type="match status" value="1"/>
</dbReference>
<protein>
    <recommendedName>
        <fullName evidence="1">Glycosyltransferase 2-like domain-containing protein</fullName>
    </recommendedName>
</protein>
<dbReference type="PANTHER" id="PTHR43685:SF2">
    <property type="entry name" value="GLYCOSYLTRANSFERASE 2-LIKE DOMAIN-CONTAINING PROTEIN"/>
    <property type="match status" value="1"/>
</dbReference>
<dbReference type="PANTHER" id="PTHR43685">
    <property type="entry name" value="GLYCOSYLTRANSFERASE"/>
    <property type="match status" value="1"/>
</dbReference>
<dbReference type="CDD" id="cd00761">
    <property type="entry name" value="Glyco_tranf_GTA_type"/>
    <property type="match status" value="1"/>
</dbReference>
<gene>
    <name evidence="2" type="ORF">GCM10009769_00160</name>
</gene>
<dbReference type="Proteomes" id="UP000648535">
    <property type="component" value="Unassembled WGS sequence"/>
</dbReference>
<feature type="domain" description="Glycosyltransferase 2-like" evidence="1">
    <location>
        <begin position="118"/>
        <end position="211"/>
    </location>
</feature>
<dbReference type="InterPro" id="IPR029044">
    <property type="entry name" value="Nucleotide-diphossugar_trans"/>
</dbReference>
<evidence type="ECO:0000313" key="3">
    <source>
        <dbReference type="Proteomes" id="UP000648535"/>
    </source>
</evidence>
<accession>A0A8H9G5X8</accession>
<dbReference type="InterPro" id="IPR001173">
    <property type="entry name" value="Glyco_trans_2-like"/>
</dbReference>
<dbReference type="Pfam" id="PF00535">
    <property type="entry name" value="Glycos_transf_2"/>
    <property type="match status" value="1"/>
</dbReference>
<reference evidence="2" key="1">
    <citation type="journal article" date="2014" name="Int. J. Syst. Evol. Microbiol.">
        <title>Complete genome sequence of Corynebacterium casei LMG S-19264T (=DSM 44701T), isolated from a smear-ripened cheese.</title>
        <authorList>
            <consortium name="US DOE Joint Genome Institute (JGI-PGF)"/>
            <person name="Walter F."/>
            <person name="Albersmeier A."/>
            <person name="Kalinowski J."/>
            <person name="Ruckert C."/>
        </authorList>
    </citation>
    <scope>NUCLEOTIDE SEQUENCE</scope>
    <source>
        <strain evidence="2">JCM 1480</strain>
    </source>
</reference>
<dbReference type="AlphaFoldDB" id="A0A8H9G5X8"/>
<dbReference type="InterPro" id="IPR050834">
    <property type="entry name" value="Glycosyltransf_2"/>
</dbReference>
<reference evidence="2" key="2">
    <citation type="submission" date="2020-09" db="EMBL/GenBank/DDBJ databases">
        <authorList>
            <person name="Sun Q."/>
            <person name="Ohkuma M."/>
        </authorList>
    </citation>
    <scope>NUCLEOTIDE SEQUENCE</scope>
    <source>
        <strain evidence="2">JCM 1480</strain>
    </source>
</reference>
<dbReference type="EMBL" id="BMOI01000001">
    <property type="protein sequence ID" value="GGK86277.1"/>
    <property type="molecule type" value="Genomic_DNA"/>
</dbReference>
<dbReference type="SUPFAM" id="SSF53448">
    <property type="entry name" value="Nucleotide-diphospho-sugar transferases"/>
    <property type="match status" value="1"/>
</dbReference>
<proteinExistence type="predicted"/>
<evidence type="ECO:0000313" key="2">
    <source>
        <dbReference type="EMBL" id="GGK86277.1"/>
    </source>
</evidence>
<evidence type="ECO:0000259" key="1">
    <source>
        <dbReference type="Pfam" id="PF00535"/>
    </source>
</evidence>
<organism evidence="2 3">
    <name type="scientific">Curtobacterium luteum</name>
    <dbReference type="NCBI Taxonomy" id="33881"/>
    <lineage>
        <taxon>Bacteria</taxon>
        <taxon>Bacillati</taxon>
        <taxon>Actinomycetota</taxon>
        <taxon>Actinomycetes</taxon>
        <taxon>Micrococcales</taxon>
        <taxon>Microbacteriaceae</taxon>
        <taxon>Curtobacterium</taxon>
    </lineage>
</organism>
<sequence length="455" mass="49104">MSGARRLRSVADMVLIPSVSVPGPRRVVSLDLDAPLPELVADETGSSALVVGYRGGFPVTTLDVLLTDDPADARRAVEPLVAQTADAPAPDAGDVVRDEDLPLISVVVSTIVARIETITTLLGVLEQLDYPRYEVIIVDNRVKVPEHDLLPGILEGHNVRLVVERRPGCSAGRNAGVAAAKGEVIAFTDDDVRISPQWLRMIGSRFVREPSLSAVTGLILPEELSTPAQIWYEAYYGGFSGERTFEPVTIVPEDAPGAMRHARVSAIAPDGTVRKHFAVYGIGGYGAGANWAVRASAFRAAGGFDPVLGAGVPARGGEDLAIFIDILWGGGRIGFEPKAVVHHTHRQDLEGLHHQLHSNGVGFTALMCALIAKDRRHLAALTRLMPIAAKVKLKQLVTRLAGKRDAAPETVTEASTTRIPRSLAYHEFRGFPAGPAAYFRSRRFWRDVEEGRFRP</sequence>